<organism evidence="3 4">
    <name type="scientific">Pseudidiomarina insulisalsae</name>
    <dbReference type="NCBI Taxonomy" id="575789"/>
    <lineage>
        <taxon>Bacteria</taxon>
        <taxon>Pseudomonadati</taxon>
        <taxon>Pseudomonadota</taxon>
        <taxon>Gammaproteobacteria</taxon>
        <taxon>Alteromonadales</taxon>
        <taxon>Idiomarinaceae</taxon>
        <taxon>Pseudidiomarina</taxon>
    </lineage>
</organism>
<dbReference type="InterPro" id="IPR011146">
    <property type="entry name" value="HIT-like"/>
</dbReference>
<comment type="caution">
    <text evidence="3">The sequence shown here is derived from an EMBL/GenBank/DDBJ whole genome shotgun (WGS) entry which is preliminary data.</text>
</comment>
<keyword evidence="3" id="KW-0378">Hydrolase</keyword>
<evidence type="ECO:0000259" key="2">
    <source>
        <dbReference type="PROSITE" id="PS51084"/>
    </source>
</evidence>
<proteinExistence type="predicted"/>
<keyword evidence="4" id="KW-1185">Reference proteome</keyword>
<evidence type="ECO:0000313" key="3">
    <source>
        <dbReference type="EMBL" id="RUO61918.1"/>
    </source>
</evidence>
<gene>
    <name evidence="3" type="ORF">CWI71_06075</name>
</gene>
<feature type="domain" description="HIT" evidence="2">
    <location>
        <begin position="45"/>
        <end position="114"/>
    </location>
</feature>
<dbReference type="SUPFAM" id="SSF54197">
    <property type="entry name" value="HIT-like"/>
    <property type="match status" value="1"/>
</dbReference>
<comment type="caution">
    <text evidence="1">Lacks conserved residue(s) required for the propagation of feature annotation.</text>
</comment>
<dbReference type="EMBL" id="PIPY01000005">
    <property type="protein sequence ID" value="RUO61918.1"/>
    <property type="molecule type" value="Genomic_DNA"/>
</dbReference>
<reference evidence="4" key="1">
    <citation type="journal article" date="2018" name="Front. Microbiol.">
        <title>Genome-Based Analysis Reveals the Taxonomy and Diversity of the Family Idiomarinaceae.</title>
        <authorList>
            <person name="Liu Y."/>
            <person name="Lai Q."/>
            <person name="Shao Z."/>
        </authorList>
    </citation>
    <scope>NUCLEOTIDE SEQUENCE [LARGE SCALE GENOMIC DNA]</scope>
    <source>
        <strain evidence="4">CVS-6</strain>
    </source>
</reference>
<evidence type="ECO:0000256" key="1">
    <source>
        <dbReference type="PROSITE-ProRule" id="PRU00464"/>
    </source>
</evidence>
<name>A0A432YM01_9GAMM</name>
<dbReference type="PROSITE" id="PS51084">
    <property type="entry name" value="HIT_2"/>
    <property type="match status" value="1"/>
</dbReference>
<sequence>MRYNKPADESNLFTLDQRLAGDTLRLGTLSLCEVLRFDDRRYDWLIVVPRVAGAVEFLDLDAAQQVQLAREIQQVSQALKNWRPAAKLNVAALGNVVAQLHVHLVLRDEGDAAWPGPVWGHSPAQRFAGAEAAEQCHIWQQRLNL</sequence>
<dbReference type="PIRSF" id="PIRSF000714">
    <property type="entry name" value="HIT"/>
    <property type="match status" value="1"/>
</dbReference>
<dbReference type="Proteomes" id="UP000288259">
    <property type="component" value="Unassembled WGS sequence"/>
</dbReference>
<dbReference type="OrthoDB" id="9799145at2"/>
<evidence type="ECO:0000313" key="4">
    <source>
        <dbReference type="Proteomes" id="UP000288259"/>
    </source>
</evidence>
<dbReference type="InterPro" id="IPR026026">
    <property type="entry name" value="HIT_Hint"/>
</dbReference>
<protein>
    <submittedName>
        <fullName evidence="3">Diadenosine tetraphosphate hydrolase</fullName>
    </submittedName>
</protein>
<dbReference type="RefSeq" id="WP_126754378.1">
    <property type="nucleotide sequence ID" value="NZ_PIPY01000005.1"/>
</dbReference>
<dbReference type="Gene3D" id="3.30.428.10">
    <property type="entry name" value="HIT-like"/>
    <property type="match status" value="1"/>
</dbReference>
<dbReference type="GO" id="GO:0016787">
    <property type="term" value="F:hydrolase activity"/>
    <property type="evidence" value="ECO:0007669"/>
    <property type="project" value="UniProtKB-KW"/>
</dbReference>
<dbReference type="AlphaFoldDB" id="A0A432YM01"/>
<dbReference type="Pfam" id="PF01230">
    <property type="entry name" value="HIT"/>
    <property type="match status" value="1"/>
</dbReference>
<dbReference type="InterPro" id="IPR036265">
    <property type="entry name" value="HIT-like_sf"/>
</dbReference>
<accession>A0A432YM01</accession>